<reference evidence="2" key="1">
    <citation type="journal article" date="2022" name="Mol. Ecol. Resour.">
        <title>The genomes of chicory, endive, great burdock and yacon provide insights into Asteraceae palaeo-polyploidization history and plant inulin production.</title>
        <authorList>
            <person name="Fan W."/>
            <person name="Wang S."/>
            <person name="Wang H."/>
            <person name="Wang A."/>
            <person name="Jiang F."/>
            <person name="Liu H."/>
            <person name="Zhao H."/>
            <person name="Xu D."/>
            <person name="Zhang Y."/>
        </authorList>
    </citation>
    <scope>NUCLEOTIDE SEQUENCE [LARGE SCALE GENOMIC DNA]</scope>
    <source>
        <strain evidence="2">cv. Yunnan</strain>
    </source>
</reference>
<keyword evidence="2" id="KW-1185">Reference proteome</keyword>
<reference evidence="1 2" key="2">
    <citation type="journal article" date="2022" name="Mol. Ecol. Resour.">
        <title>The genomes of chicory, endive, great burdock and yacon provide insights into Asteraceae paleo-polyploidization history and plant inulin production.</title>
        <authorList>
            <person name="Fan W."/>
            <person name="Wang S."/>
            <person name="Wang H."/>
            <person name="Wang A."/>
            <person name="Jiang F."/>
            <person name="Liu H."/>
            <person name="Zhao H."/>
            <person name="Xu D."/>
            <person name="Zhang Y."/>
        </authorList>
    </citation>
    <scope>NUCLEOTIDE SEQUENCE [LARGE SCALE GENOMIC DNA]</scope>
    <source>
        <strain evidence="2">cv. Yunnan</strain>
        <tissue evidence="1">Leaves</tissue>
    </source>
</reference>
<comment type="caution">
    <text evidence="1">The sequence shown here is derived from an EMBL/GenBank/DDBJ whole genome shotgun (WGS) entry which is preliminary data.</text>
</comment>
<evidence type="ECO:0000313" key="1">
    <source>
        <dbReference type="EMBL" id="KAI3812885.1"/>
    </source>
</evidence>
<proteinExistence type="predicted"/>
<organism evidence="1 2">
    <name type="scientific">Smallanthus sonchifolius</name>
    <dbReference type="NCBI Taxonomy" id="185202"/>
    <lineage>
        <taxon>Eukaryota</taxon>
        <taxon>Viridiplantae</taxon>
        <taxon>Streptophyta</taxon>
        <taxon>Embryophyta</taxon>
        <taxon>Tracheophyta</taxon>
        <taxon>Spermatophyta</taxon>
        <taxon>Magnoliopsida</taxon>
        <taxon>eudicotyledons</taxon>
        <taxon>Gunneridae</taxon>
        <taxon>Pentapetalae</taxon>
        <taxon>asterids</taxon>
        <taxon>campanulids</taxon>
        <taxon>Asterales</taxon>
        <taxon>Asteraceae</taxon>
        <taxon>Asteroideae</taxon>
        <taxon>Heliantheae alliance</taxon>
        <taxon>Millerieae</taxon>
        <taxon>Smallanthus</taxon>
    </lineage>
</organism>
<dbReference type="Proteomes" id="UP001056120">
    <property type="component" value="Linkage Group LG06"/>
</dbReference>
<protein>
    <submittedName>
        <fullName evidence="1">Uncharacterized protein</fullName>
    </submittedName>
</protein>
<sequence length="471" mass="54516">MVDPAKIEAVQEWETLKTPTEIQSFLGLAGYYRRFIQDFSRIASPLTKLTCKEVKYKWGQAQSKAFEELKKKLTQALVLALPDGNEDIVLYSDASGKGLGCVLMQRGKVPKGGELRTKVLDEVHKSRYSIHLGTTKTYHDLKKMYWWPNMKNDVTEYVSKCLTCSQVKVEHQKPDRKIQPLEIPKWKWERITMNFITKLPRTAKGHDTIWVIVDRLTKSANFLPIRETYSSKKLADVFINEIVARHGVPLSIVSDRDTRFTSRTIQTLEDMLCACIIDFGGSWDSHLLLAEFSYNSSFHTTIGMPPYEMLYGRKCRTPVCWGEIGQKELGSLEVVTTTSEKFDQIKSRMKEAQDRQKSYADKRQRPIEFNVGDQVLLKVPLEGDYTIQKEREVKSKCLVDESAHVPLEDIEVDNSLNYIEEPVAILDKKEKRLRNKLIQLVKVQWRHRKGSKDTWETEAEMKESYPHLFNL</sequence>
<evidence type="ECO:0000313" key="2">
    <source>
        <dbReference type="Proteomes" id="UP001056120"/>
    </source>
</evidence>
<accession>A0ACB9IZW6</accession>
<dbReference type="EMBL" id="CM042023">
    <property type="protein sequence ID" value="KAI3812885.1"/>
    <property type="molecule type" value="Genomic_DNA"/>
</dbReference>
<gene>
    <name evidence="1" type="ORF">L1987_17598</name>
</gene>
<name>A0ACB9IZW6_9ASTR</name>